<gene>
    <name evidence="2" type="ORF">GTO91_01835</name>
</gene>
<dbReference type="RefSeq" id="WP_161253932.1">
    <property type="nucleotide sequence ID" value="NZ_WXEY01000001.1"/>
</dbReference>
<feature type="compositionally biased region" description="Low complexity" evidence="1">
    <location>
        <begin position="42"/>
        <end position="58"/>
    </location>
</feature>
<accession>A0A845L109</accession>
<organism evidence="2 3">
    <name type="scientific">Heliomicrobium undosum</name>
    <dbReference type="NCBI Taxonomy" id="121734"/>
    <lineage>
        <taxon>Bacteria</taxon>
        <taxon>Bacillati</taxon>
        <taxon>Bacillota</taxon>
        <taxon>Clostridia</taxon>
        <taxon>Eubacteriales</taxon>
        <taxon>Heliobacteriaceae</taxon>
        <taxon>Heliomicrobium</taxon>
    </lineage>
</organism>
<proteinExistence type="predicted"/>
<dbReference type="Proteomes" id="UP000463470">
    <property type="component" value="Unassembled WGS sequence"/>
</dbReference>
<dbReference type="OrthoDB" id="1634070at2"/>
<evidence type="ECO:0000256" key="1">
    <source>
        <dbReference type="SAM" id="MobiDB-lite"/>
    </source>
</evidence>
<dbReference type="AlphaFoldDB" id="A0A845L109"/>
<sequence>MNWLKQPKDKLLAVIAVVVFLGVALMMNEERPQGTGIWPGQETAPTTATPAGEAARTGRGSELAAQERLLSERVSGAVSKIEGVGATEVVVSLAQGTQSEYATNSNANNKKIEEKDKSGGTRVTSDNTDSRTVVVVKESSATKEQPVVVRELRYQVAGVLVVADGARDANVRQNISRAVCTLLDIPAHKVSVFPREEKR</sequence>
<feature type="region of interest" description="Disordered" evidence="1">
    <location>
        <begin position="34"/>
        <end position="58"/>
    </location>
</feature>
<dbReference type="EMBL" id="WXEY01000001">
    <property type="protein sequence ID" value="MZP28464.1"/>
    <property type="molecule type" value="Genomic_DNA"/>
</dbReference>
<comment type="caution">
    <text evidence="2">The sequence shown here is derived from an EMBL/GenBank/DDBJ whole genome shotgun (WGS) entry which is preliminary data.</text>
</comment>
<keyword evidence="3" id="KW-1185">Reference proteome</keyword>
<protein>
    <recommendedName>
        <fullName evidence="4">Stage III sporulation protein AG</fullName>
    </recommendedName>
</protein>
<evidence type="ECO:0008006" key="4">
    <source>
        <dbReference type="Google" id="ProtNLM"/>
    </source>
</evidence>
<evidence type="ECO:0000313" key="3">
    <source>
        <dbReference type="Proteomes" id="UP000463470"/>
    </source>
</evidence>
<name>A0A845L109_9FIRM</name>
<evidence type="ECO:0000313" key="2">
    <source>
        <dbReference type="EMBL" id="MZP28464.1"/>
    </source>
</evidence>
<reference evidence="2 3" key="1">
    <citation type="submission" date="2020-01" db="EMBL/GenBank/DDBJ databases">
        <title>Whole-genome sequence of Heliobacterium undosum DSM 13378.</title>
        <authorList>
            <person name="Kyndt J.A."/>
            <person name="Meyer T.E."/>
        </authorList>
    </citation>
    <scope>NUCLEOTIDE SEQUENCE [LARGE SCALE GENOMIC DNA]</scope>
    <source>
        <strain evidence="2 3">DSM 13378</strain>
    </source>
</reference>